<proteinExistence type="inferred from homology"/>
<protein>
    <submittedName>
        <fullName evidence="6">LysR family transcriptional regulator</fullName>
    </submittedName>
</protein>
<evidence type="ECO:0000313" key="7">
    <source>
        <dbReference type="EMBL" id="TNU90375.1"/>
    </source>
</evidence>
<organism evidence="6 8">
    <name type="scientific">Eggerthella lenta</name>
    <name type="common">Eubacterium lentum</name>
    <dbReference type="NCBI Taxonomy" id="84112"/>
    <lineage>
        <taxon>Bacteria</taxon>
        <taxon>Bacillati</taxon>
        <taxon>Actinomycetota</taxon>
        <taxon>Coriobacteriia</taxon>
        <taxon>Eggerthellales</taxon>
        <taxon>Eggerthellaceae</taxon>
        <taxon>Eggerthella</taxon>
    </lineage>
</organism>
<dbReference type="InterPro" id="IPR005119">
    <property type="entry name" value="LysR_subst-bd"/>
</dbReference>
<evidence type="ECO:0000259" key="5">
    <source>
        <dbReference type="PROSITE" id="PS50931"/>
    </source>
</evidence>
<dbReference type="PRINTS" id="PR00039">
    <property type="entry name" value="HTHLYSR"/>
</dbReference>
<dbReference type="InterPro" id="IPR036390">
    <property type="entry name" value="WH_DNA-bd_sf"/>
</dbReference>
<dbReference type="RefSeq" id="WP_114533718.1">
    <property type="nucleotide sequence ID" value="NZ_JADNER010000030.1"/>
</dbReference>
<comment type="caution">
    <text evidence="6">The sequence shown here is derived from an EMBL/GenBank/DDBJ whole genome shotgun (WGS) entry which is preliminary data.</text>
</comment>
<dbReference type="Pfam" id="PF00126">
    <property type="entry name" value="HTH_1"/>
    <property type="match status" value="1"/>
</dbReference>
<keyword evidence="3" id="KW-0238">DNA-binding</keyword>
<keyword evidence="2" id="KW-0805">Transcription regulation</keyword>
<evidence type="ECO:0000313" key="8">
    <source>
        <dbReference type="Proteomes" id="UP000253970"/>
    </source>
</evidence>
<dbReference type="AlphaFoldDB" id="A0A369MFF6"/>
<reference evidence="7" key="3">
    <citation type="submission" date="2019-06" db="EMBL/GenBank/DDBJ databases">
        <authorList>
            <person name="Bisanz J.E."/>
            <person name="Turnbaugh P.J."/>
        </authorList>
    </citation>
    <scope>NUCLEOTIDE SEQUENCE</scope>
    <source>
        <strain evidence="7">SECO-MT75m2</strain>
    </source>
</reference>
<dbReference type="Pfam" id="PF03466">
    <property type="entry name" value="LysR_substrate"/>
    <property type="match status" value="1"/>
</dbReference>
<dbReference type="Gene3D" id="1.10.10.10">
    <property type="entry name" value="Winged helix-like DNA-binding domain superfamily/Winged helix DNA-binding domain"/>
    <property type="match status" value="1"/>
</dbReference>
<feature type="domain" description="HTH lysR-type" evidence="5">
    <location>
        <begin position="9"/>
        <end position="58"/>
    </location>
</feature>
<evidence type="ECO:0000313" key="6">
    <source>
        <dbReference type="EMBL" id="RDB70569.1"/>
    </source>
</evidence>
<dbReference type="SUPFAM" id="SSF53850">
    <property type="entry name" value="Periplasmic binding protein-like II"/>
    <property type="match status" value="1"/>
</dbReference>
<dbReference type="PANTHER" id="PTHR30346">
    <property type="entry name" value="TRANSCRIPTIONAL DUAL REGULATOR HCAR-RELATED"/>
    <property type="match status" value="1"/>
</dbReference>
<dbReference type="SUPFAM" id="SSF46785">
    <property type="entry name" value="Winged helix' DNA-binding domain"/>
    <property type="match status" value="1"/>
</dbReference>
<dbReference type="GO" id="GO:0003677">
    <property type="term" value="F:DNA binding"/>
    <property type="evidence" value="ECO:0007669"/>
    <property type="project" value="UniProtKB-KW"/>
</dbReference>
<evidence type="ECO:0000313" key="9">
    <source>
        <dbReference type="Proteomes" id="UP000312594"/>
    </source>
</evidence>
<reference evidence="6 8" key="2">
    <citation type="journal article" date="2018" name="Elife">
        <title>Discovery and characterization of a prevalent human gut bacterial enzyme sufficient for the inactivation of a family of plant toxins.</title>
        <authorList>
            <person name="Koppel N."/>
            <person name="Bisanz J.E."/>
            <person name="Pandelia M.E."/>
            <person name="Turnbaugh P.J."/>
            <person name="Balskus E.P."/>
        </authorList>
    </citation>
    <scope>NUCLEOTIDE SEQUENCE [LARGE SCALE GENOMIC DNA]</scope>
    <source>
        <strain evidence="6 8">W1 BHI 6</strain>
    </source>
</reference>
<dbReference type="Gene3D" id="3.40.190.290">
    <property type="match status" value="1"/>
</dbReference>
<evidence type="ECO:0000256" key="2">
    <source>
        <dbReference type="ARBA" id="ARBA00023015"/>
    </source>
</evidence>
<dbReference type="EMBL" id="VEVP01000018">
    <property type="protein sequence ID" value="TNU90375.1"/>
    <property type="molecule type" value="Genomic_DNA"/>
</dbReference>
<dbReference type="GO" id="GO:0032993">
    <property type="term" value="C:protein-DNA complex"/>
    <property type="evidence" value="ECO:0007669"/>
    <property type="project" value="TreeGrafter"/>
</dbReference>
<evidence type="ECO:0000256" key="1">
    <source>
        <dbReference type="ARBA" id="ARBA00009437"/>
    </source>
</evidence>
<evidence type="ECO:0000256" key="3">
    <source>
        <dbReference type="ARBA" id="ARBA00023125"/>
    </source>
</evidence>
<dbReference type="InterPro" id="IPR036388">
    <property type="entry name" value="WH-like_DNA-bd_sf"/>
</dbReference>
<dbReference type="InterPro" id="IPR000847">
    <property type="entry name" value="LysR_HTH_N"/>
</dbReference>
<accession>A0A369MFF6</accession>
<dbReference type="Proteomes" id="UP000312594">
    <property type="component" value="Unassembled WGS sequence"/>
</dbReference>
<gene>
    <name evidence="6" type="ORF">C1875_07320</name>
    <name evidence="7" type="ORF">FIC87_08745</name>
</gene>
<dbReference type="GO" id="GO:0003700">
    <property type="term" value="F:DNA-binding transcription factor activity"/>
    <property type="evidence" value="ECO:0007669"/>
    <property type="project" value="InterPro"/>
</dbReference>
<keyword evidence="4" id="KW-0804">Transcription</keyword>
<comment type="similarity">
    <text evidence="1">Belongs to the LysR transcriptional regulatory family.</text>
</comment>
<sequence>MHIDFYREFIVLARCLNYTEAAEKLHMAQPALSKHIVALEREFDAELFIRDRRNVQLSEAGRILFGCAMEIVDAYDRAQAAIATVVKERPIRVDGILYDNTVSSIISLSTVLLNDQRHVPILFDHHEGRPLFEQLEQDEVDMVFAYDEARALEERGLVFRPLVQTPFVAVVDRDHPLAKRSEISIDDLSDETFIQFIDEYSVSGWRRIEQICREHGFEPKKRPKLGRAVTSYATTSPDGGVLILQKNLRQLKFLEDVNQTVSIPFTDEDAHFIIYCIYKRENEERLRPLIDALDESREIIMRHRRDDGA</sequence>
<dbReference type="Proteomes" id="UP000253970">
    <property type="component" value="Unassembled WGS sequence"/>
</dbReference>
<name>A0A369MFF6_EGGLN</name>
<evidence type="ECO:0000256" key="4">
    <source>
        <dbReference type="ARBA" id="ARBA00023163"/>
    </source>
</evidence>
<reference evidence="7 9" key="1">
    <citation type="journal article" date="2005" name="Appl. Environ. Microbiol.">
        <title>Intestinal bacterial communities that produce active estrogen-like compounds enterodiol and enterolactone in humans.</title>
        <authorList>
            <person name="Clavel T."/>
            <person name="Henderson G."/>
            <person name="Alpert C.A."/>
            <person name="Philippe C."/>
            <person name="Rigottier-Gois L."/>
            <person name="Dore J."/>
            <person name="Blaut M."/>
        </authorList>
    </citation>
    <scope>NUCLEOTIDE SEQUENCE [LARGE SCALE GENOMIC DNA]</scope>
    <source>
        <strain evidence="7 9">SECO-MT75m2</strain>
    </source>
</reference>
<dbReference type="PROSITE" id="PS50931">
    <property type="entry name" value="HTH_LYSR"/>
    <property type="match status" value="1"/>
</dbReference>
<dbReference type="EMBL" id="PPTU01000009">
    <property type="protein sequence ID" value="RDB70569.1"/>
    <property type="molecule type" value="Genomic_DNA"/>
</dbReference>
<dbReference type="PANTHER" id="PTHR30346:SF17">
    <property type="entry name" value="LYSR FAMILY TRANSCRIPTIONAL REGULATOR"/>
    <property type="match status" value="1"/>
</dbReference>
<dbReference type="CDD" id="cd05466">
    <property type="entry name" value="PBP2_LTTR_substrate"/>
    <property type="match status" value="1"/>
</dbReference>